<sequence length="837" mass="96288">MLNTNCYKHTPIIQQYLSIKKLYPNMFLFFQIGDFYELFYEDAKIAASILKIVLTKKGFSAKKIIPMAGFPCQKINYYCKKLLKLGKSIVICDQIDNKLFNNGLILRKIVQVITPGTVVNEELLNGKKDNLLVSIFEKNNSFGYAVLNLCLGKLEILEFNNINDLMSEIEKNNPEEILLPENFAYLFLFNKRTGIQKRSILNFNLTRSYHVLISHFLSDEKQRNKLKTKKLGVRAAGSILRYIKYIKKNIPSHIQYLKIKNKNTYIYMNFSTRKNLEINENTNVSNKNSSLLSIINKTSTLMGSRLLKRWVFSPICNVNEIVNRQNSVTILLKNHQKITSILERFHDLERIITRLSLNQAIPKDLINLRNLLSLLPKLKTTLSKILEKNLIRLNHGIHLCKSLNTLLHNAIQLIPSYCINYGNVIATGFSKKLDRWREIANDSLNYLKKIELKQKKKIGANSLKIGFNKIIGYYLQVNKKDSHLIPNNYFRKQTLKHTERYMIPEIENYQEKILYAKTIAVNIEKEIYLNILHKITPFLKKLKTTSYSIAELDVLNNFAKIAINLNYVCPTLTKKYGINIINGRHPIVELARNKSFIPNSTYLSSKKRMSIITGPNMGGKSTYMRQIAIIVILSYIGSYVPATKVSIGPIDKIFTRIGAHDDLYSGKSTFMIEMLETAHILNHATSNSLVLIDELGRGTSPRDGLSLAWSCAKSLVKDIKCMTLFSTHYSELSELEKKYKSIKNIYFDSLLKNNKIFFNYVLKKGFTEKSHGLSVALLSGFPKKVVLNAKKKLKQIYKEKNLPIINAIKLINKINFNKIKPLKSLKILNFLKKILIN</sequence>
<dbReference type="Pfam" id="PF00488">
    <property type="entry name" value="MutS_V"/>
    <property type="match status" value="1"/>
</dbReference>
<name>A0A4D6XRJ2_9GAMM</name>
<accession>A0A4D6XRJ2</accession>
<evidence type="ECO:0000256" key="7">
    <source>
        <dbReference type="ARBA" id="ARBA00023204"/>
    </source>
</evidence>
<dbReference type="InterPro" id="IPR007861">
    <property type="entry name" value="DNA_mismatch_repair_MutS_clamp"/>
</dbReference>
<dbReference type="SUPFAM" id="SSF48334">
    <property type="entry name" value="DNA repair protein MutS, domain III"/>
    <property type="match status" value="1"/>
</dbReference>
<dbReference type="Pfam" id="PF05188">
    <property type="entry name" value="MutS_II"/>
    <property type="match status" value="1"/>
</dbReference>
<organism evidence="12 13">
    <name type="scientific">Buchnera aphidicola</name>
    <name type="common">Anoecia oenotherae</name>
    <dbReference type="NCBI Taxonomy" id="1241833"/>
    <lineage>
        <taxon>Bacteria</taxon>
        <taxon>Pseudomonadati</taxon>
        <taxon>Pseudomonadota</taxon>
        <taxon>Gammaproteobacteria</taxon>
        <taxon>Enterobacterales</taxon>
        <taxon>Erwiniaceae</taxon>
        <taxon>Buchnera</taxon>
    </lineage>
</organism>
<dbReference type="InterPro" id="IPR007695">
    <property type="entry name" value="DNA_mismatch_repair_MutS-lik_N"/>
</dbReference>
<dbReference type="GO" id="GO:0005524">
    <property type="term" value="F:ATP binding"/>
    <property type="evidence" value="ECO:0007669"/>
    <property type="project" value="UniProtKB-UniRule"/>
</dbReference>
<dbReference type="InterPro" id="IPR036678">
    <property type="entry name" value="MutS_con_dom_sf"/>
</dbReference>
<proteinExistence type="inferred from homology"/>
<evidence type="ECO:0000256" key="1">
    <source>
        <dbReference type="ARBA" id="ARBA00006271"/>
    </source>
</evidence>
<dbReference type="GO" id="GO:0005829">
    <property type="term" value="C:cytosol"/>
    <property type="evidence" value="ECO:0007669"/>
    <property type="project" value="TreeGrafter"/>
</dbReference>
<feature type="domain" description="DNA mismatch repair proteins mutS family" evidence="11">
    <location>
        <begin position="688"/>
        <end position="704"/>
    </location>
</feature>
<evidence type="ECO:0000313" key="13">
    <source>
        <dbReference type="Proteomes" id="UP000298677"/>
    </source>
</evidence>
<dbReference type="InterPro" id="IPR000432">
    <property type="entry name" value="DNA_mismatch_repair_MutS_C"/>
</dbReference>
<dbReference type="InterPro" id="IPR045076">
    <property type="entry name" value="MutS"/>
</dbReference>
<evidence type="ECO:0000256" key="5">
    <source>
        <dbReference type="ARBA" id="ARBA00022840"/>
    </source>
</evidence>
<dbReference type="GO" id="GO:0140664">
    <property type="term" value="F:ATP-dependent DNA damage sensor activity"/>
    <property type="evidence" value="ECO:0007669"/>
    <property type="project" value="InterPro"/>
</dbReference>
<dbReference type="InterPro" id="IPR007696">
    <property type="entry name" value="DNA_mismatch_repair_MutS_core"/>
</dbReference>
<dbReference type="InterPro" id="IPR017261">
    <property type="entry name" value="DNA_mismatch_repair_MutS/MSH"/>
</dbReference>
<dbReference type="InterPro" id="IPR007860">
    <property type="entry name" value="DNA_mmatch_repair_MutS_con_dom"/>
</dbReference>
<evidence type="ECO:0000313" key="12">
    <source>
        <dbReference type="EMBL" id="QCI19446.1"/>
    </source>
</evidence>
<evidence type="ECO:0000256" key="10">
    <source>
        <dbReference type="RuleBase" id="RU003756"/>
    </source>
</evidence>
<keyword evidence="7 10" id="KW-0234">DNA repair</keyword>
<dbReference type="EMBL" id="CP033012">
    <property type="protein sequence ID" value="QCI19446.1"/>
    <property type="molecule type" value="Genomic_DNA"/>
</dbReference>
<dbReference type="Pfam" id="PF05192">
    <property type="entry name" value="MutS_III"/>
    <property type="match status" value="1"/>
</dbReference>
<evidence type="ECO:0000256" key="3">
    <source>
        <dbReference type="ARBA" id="ARBA00022741"/>
    </source>
</evidence>
<dbReference type="OrthoDB" id="9802448at2"/>
<dbReference type="NCBIfam" id="NF003810">
    <property type="entry name" value="PRK05399.1"/>
    <property type="match status" value="1"/>
</dbReference>
<dbReference type="Proteomes" id="UP000298677">
    <property type="component" value="Chromosome"/>
</dbReference>
<evidence type="ECO:0000256" key="9">
    <source>
        <dbReference type="NCBIfam" id="TIGR01070"/>
    </source>
</evidence>
<comment type="function">
    <text evidence="8">This protein is involved in the repair of mismatches in DNA. It is possible that it carries out the mismatch recognition step. This protein has a weak ATPase activity.</text>
</comment>
<keyword evidence="4 10" id="KW-0227">DNA damage</keyword>
<dbReference type="RefSeq" id="WP_158341893.1">
    <property type="nucleotide sequence ID" value="NZ_CP033012.1"/>
</dbReference>
<dbReference type="PANTHER" id="PTHR11361:SF34">
    <property type="entry name" value="DNA MISMATCH REPAIR PROTEIN MSH1, MITOCHONDRIAL"/>
    <property type="match status" value="1"/>
</dbReference>
<dbReference type="Gene3D" id="3.40.50.300">
    <property type="entry name" value="P-loop containing nucleotide triphosphate hydrolases"/>
    <property type="match status" value="1"/>
</dbReference>
<dbReference type="GO" id="GO:0006298">
    <property type="term" value="P:mismatch repair"/>
    <property type="evidence" value="ECO:0007669"/>
    <property type="project" value="UniProtKB-UniRule"/>
</dbReference>
<dbReference type="PIRSF" id="PIRSF037677">
    <property type="entry name" value="DNA_mis_repair_Msh6"/>
    <property type="match status" value="1"/>
</dbReference>
<dbReference type="AlphaFoldDB" id="A0A4D6XRJ2"/>
<evidence type="ECO:0000256" key="6">
    <source>
        <dbReference type="ARBA" id="ARBA00023125"/>
    </source>
</evidence>
<dbReference type="Gene3D" id="1.10.1420.10">
    <property type="match status" value="2"/>
</dbReference>
<evidence type="ECO:0000259" key="11">
    <source>
        <dbReference type="PROSITE" id="PS00486"/>
    </source>
</evidence>
<evidence type="ECO:0000256" key="4">
    <source>
        <dbReference type="ARBA" id="ARBA00022763"/>
    </source>
</evidence>
<keyword evidence="6 10" id="KW-0238">DNA-binding</keyword>
<dbReference type="SMART" id="SM00534">
    <property type="entry name" value="MUTSac"/>
    <property type="match status" value="1"/>
</dbReference>
<dbReference type="SUPFAM" id="SSF53150">
    <property type="entry name" value="DNA repair protein MutS, domain II"/>
    <property type="match status" value="1"/>
</dbReference>
<dbReference type="GO" id="GO:0030983">
    <property type="term" value="F:mismatched DNA binding"/>
    <property type="evidence" value="ECO:0007669"/>
    <property type="project" value="InterPro"/>
</dbReference>
<dbReference type="Gene3D" id="3.30.420.110">
    <property type="entry name" value="MutS, connector domain"/>
    <property type="match status" value="1"/>
</dbReference>
<protein>
    <recommendedName>
        <fullName evidence="2 9">DNA mismatch repair protein MutS</fullName>
    </recommendedName>
</protein>
<dbReference type="InterPro" id="IPR036187">
    <property type="entry name" value="DNA_mismatch_repair_MutS_sf"/>
</dbReference>
<keyword evidence="5" id="KW-0067">ATP-binding</keyword>
<dbReference type="Pfam" id="PF01624">
    <property type="entry name" value="MutS_I"/>
    <property type="match status" value="1"/>
</dbReference>
<keyword evidence="3 10" id="KW-0547">Nucleotide-binding</keyword>
<reference evidence="12 13" key="1">
    <citation type="submission" date="2018-10" db="EMBL/GenBank/DDBJ databases">
        <title>Comparative functional genomics of the obligate endosymbiont Buchnera aphidicola.</title>
        <authorList>
            <person name="Chong R.A."/>
        </authorList>
    </citation>
    <scope>NUCLEOTIDE SEQUENCE [LARGE SCALE GENOMIC DNA]</scope>
    <source>
        <strain evidence="12 13">Aoe</strain>
    </source>
</reference>
<dbReference type="InterPro" id="IPR005748">
    <property type="entry name" value="DNA_mismatch_repair_MutS"/>
</dbReference>
<dbReference type="Pfam" id="PF05190">
    <property type="entry name" value="MutS_IV"/>
    <property type="match status" value="1"/>
</dbReference>
<dbReference type="SUPFAM" id="SSF55271">
    <property type="entry name" value="DNA repair protein MutS, domain I"/>
    <property type="match status" value="1"/>
</dbReference>
<comment type="similarity">
    <text evidence="1 10">Belongs to the DNA mismatch repair MutS family.</text>
</comment>
<dbReference type="PANTHER" id="PTHR11361">
    <property type="entry name" value="DNA MISMATCH REPAIR PROTEIN MUTS FAMILY MEMBER"/>
    <property type="match status" value="1"/>
</dbReference>
<dbReference type="InterPro" id="IPR016151">
    <property type="entry name" value="DNA_mismatch_repair_MutS_N"/>
</dbReference>
<dbReference type="SUPFAM" id="SSF52540">
    <property type="entry name" value="P-loop containing nucleoside triphosphate hydrolases"/>
    <property type="match status" value="1"/>
</dbReference>
<dbReference type="Gene3D" id="3.40.1170.10">
    <property type="entry name" value="DNA repair protein MutS, domain I"/>
    <property type="match status" value="1"/>
</dbReference>
<dbReference type="NCBIfam" id="TIGR01070">
    <property type="entry name" value="mutS1"/>
    <property type="match status" value="1"/>
</dbReference>
<dbReference type="InterPro" id="IPR027417">
    <property type="entry name" value="P-loop_NTPase"/>
</dbReference>
<dbReference type="SMART" id="SM00533">
    <property type="entry name" value="MUTSd"/>
    <property type="match status" value="1"/>
</dbReference>
<evidence type="ECO:0000256" key="8">
    <source>
        <dbReference type="ARBA" id="ARBA00024647"/>
    </source>
</evidence>
<gene>
    <name evidence="12" type="primary">mutS</name>
    <name evidence="12" type="ORF">D9V65_01695</name>
</gene>
<keyword evidence="13" id="KW-1185">Reference proteome</keyword>
<dbReference type="PROSITE" id="PS00486">
    <property type="entry name" value="DNA_MISMATCH_REPAIR_2"/>
    <property type="match status" value="1"/>
</dbReference>
<dbReference type="FunFam" id="3.40.50.300:FF:000870">
    <property type="entry name" value="MutS protein homolog 4"/>
    <property type="match status" value="1"/>
</dbReference>
<evidence type="ECO:0000256" key="2">
    <source>
        <dbReference type="ARBA" id="ARBA00021982"/>
    </source>
</evidence>